<evidence type="ECO:0000256" key="12">
    <source>
        <dbReference type="SAM" id="Phobius"/>
    </source>
</evidence>
<dbReference type="Pfam" id="PF01292">
    <property type="entry name" value="Ni_hydr_CYTB"/>
    <property type="match status" value="1"/>
</dbReference>
<evidence type="ECO:0000256" key="7">
    <source>
        <dbReference type="ARBA" id="ARBA00022982"/>
    </source>
</evidence>
<evidence type="ECO:0000259" key="13">
    <source>
        <dbReference type="Pfam" id="PF01292"/>
    </source>
</evidence>
<dbReference type="Proteomes" id="UP000185860">
    <property type="component" value="Unassembled WGS sequence"/>
</dbReference>
<keyword evidence="5 12" id="KW-0812">Transmembrane</keyword>
<keyword evidence="7" id="KW-0249">Electron transport</keyword>
<evidence type="ECO:0000313" key="15">
    <source>
        <dbReference type="Proteomes" id="UP000185860"/>
    </source>
</evidence>
<feature type="domain" description="Cytochrome b561 bacterial/Ni-hydrogenase" evidence="13">
    <location>
        <begin position="26"/>
        <end position="171"/>
    </location>
</feature>
<keyword evidence="9" id="KW-0408">Iron</keyword>
<dbReference type="PANTHER" id="PTHR30529:SF1">
    <property type="entry name" value="CYTOCHROME B561 HOMOLOG 2"/>
    <property type="match status" value="1"/>
</dbReference>
<keyword evidence="10 12" id="KW-0472">Membrane</keyword>
<evidence type="ECO:0000256" key="1">
    <source>
        <dbReference type="ARBA" id="ARBA00004651"/>
    </source>
</evidence>
<keyword evidence="2" id="KW-0813">Transport</keyword>
<dbReference type="STRING" id="454136.NIES2119_11605"/>
<evidence type="ECO:0000256" key="2">
    <source>
        <dbReference type="ARBA" id="ARBA00022448"/>
    </source>
</evidence>
<dbReference type="PANTHER" id="PTHR30529">
    <property type="entry name" value="CYTOCHROME B561"/>
    <property type="match status" value="1"/>
</dbReference>
<evidence type="ECO:0000256" key="5">
    <source>
        <dbReference type="ARBA" id="ARBA00022692"/>
    </source>
</evidence>
<comment type="subcellular location">
    <subcellularLocation>
        <location evidence="1">Cell membrane</location>
        <topology evidence="1">Multi-pass membrane protein</topology>
    </subcellularLocation>
</comment>
<feature type="transmembrane region" description="Helical" evidence="12">
    <location>
        <begin position="156"/>
        <end position="173"/>
    </location>
</feature>
<evidence type="ECO:0000256" key="11">
    <source>
        <dbReference type="ARBA" id="ARBA00037975"/>
    </source>
</evidence>
<name>A0A1U7IKU4_9CYAN</name>
<organism evidence="14 15">
    <name type="scientific">[Phormidium ambiguum] IAM M-71</name>
    <dbReference type="NCBI Taxonomy" id="454136"/>
    <lineage>
        <taxon>Bacteria</taxon>
        <taxon>Bacillati</taxon>
        <taxon>Cyanobacteriota</taxon>
        <taxon>Cyanophyceae</taxon>
        <taxon>Oscillatoriophycideae</taxon>
        <taxon>Aerosakkonematales</taxon>
        <taxon>Aerosakkonemataceae</taxon>
        <taxon>Floridanema</taxon>
    </lineage>
</organism>
<keyword evidence="8 12" id="KW-1133">Transmembrane helix</keyword>
<dbReference type="GO" id="GO:0046872">
    <property type="term" value="F:metal ion binding"/>
    <property type="evidence" value="ECO:0007669"/>
    <property type="project" value="UniProtKB-KW"/>
</dbReference>
<dbReference type="GO" id="GO:0020037">
    <property type="term" value="F:heme binding"/>
    <property type="evidence" value="ECO:0007669"/>
    <property type="project" value="TreeGrafter"/>
</dbReference>
<dbReference type="GO" id="GO:0009055">
    <property type="term" value="F:electron transfer activity"/>
    <property type="evidence" value="ECO:0007669"/>
    <property type="project" value="InterPro"/>
</dbReference>
<reference evidence="14 15" key="1">
    <citation type="submission" date="2016-11" db="EMBL/GenBank/DDBJ databases">
        <title>Draft Genome Sequences of Nine Cyanobacterial Strains from Diverse Habitats.</title>
        <authorList>
            <person name="Zhu T."/>
            <person name="Hou S."/>
            <person name="Lu X."/>
            <person name="Hess W.R."/>
        </authorList>
    </citation>
    <scope>NUCLEOTIDE SEQUENCE [LARGE SCALE GENOMIC DNA]</scope>
    <source>
        <strain evidence="14 15">IAM M-71</strain>
    </source>
</reference>
<proteinExistence type="inferred from homology"/>
<keyword evidence="6" id="KW-0479">Metal-binding</keyword>
<evidence type="ECO:0000256" key="4">
    <source>
        <dbReference type="ARBA" id="ARBA00022617"/>
    </source>
</evidence>
<sequence>MSSQITTQKQKFKGRINSAFKQLWSMHWVMAGCYLILFVGGFLMVRLPENTPLQSPMYTFHKSIGALTMALLTWRILILQRVWWRKYTNKLPKFSGEWIRTFLFHTLIYVFMLAVPITGFFLSNSYRSENVSFFWLTTLPDIFPQNSAVVELGRSLHFWLAYTFLAFIVLHSIDQYKYVRSIWRRTSMAIKKATAR</sequence>
<dbReference type="Gene3D" id="1.20.950.20">
    <property type="entry name" value="Transmembrane di-heme cytochromes, Chain C"/>
    <property type="match status" value="1"/>
</dbReference>
<accession>A0A1U7IKU4</accession>
<evidence type="ECO:0000256" key="8">
    <source>
        <dbReference type="ARBA" id="ARBA00022989"/>
    </source>
</evidence>
<feature type="transmembrane region" description="Helical" evidence="12">
    <location>
        <begin position="102"/>
        <end position="122"/>
    </location>
</feature>
<keyword evidence="4" id="KW-0349">Heme</keyword>
<dbReference type="InterPro" id="IPR052168">
    <property type="entry name" value="Cytochrome_b561_oxidase"/>
</dbReference>
<keyword evidence="3" id="KW-1003">Cell membrane</keyword>
<comment type="caution">
    <text evidence="14">The sequence shown here is derived from an EMBL/GenBank/DDBJ whole genome shotgun (WGS) entry which is preliminary data.</text>
</comment>
<evidence type="ECO:0000256" key="10">
    <source>
        <dbReference type="ARBA" id="ARBA00023136"/>
    </source>
</evidence>
<evidence type="ECO:0000313" key="14">
    <source>
        <dbReference type="EMBL" id="OKH37802.1"/>
    </source>
</evidence>
<dbReference type="OrthoDB" id="556859at2"/>
<evidence type="ECO:0000256" key="6">
    <source>
        <dbReference type="ARBA" id="ARBA00022723"/>
    </source>
</evidence>
<evidence type="ECO:0000256" key="9">
    <source>
        <dbReference type="ARBA" id="ARBA00023004"/>
    </source>
</evidence>
<feature type="transmembrane region" description="Helical" evidence="12">
    <location>
        <begin position="23"/>
        <end position="44"/>
    </location>
</feature>
<dbReference type="SUPFAM" id="SSF81342">
    <property type="entry name" value="Transmembrane di-heme cytochromes"/>
    <property type="match status" value="1"/>
</dbReference>
<evidence type="ECO:0000256" key="3">
    <source>
        <dbReference type="ARBA" id="ARBA00022475"/>
    </source>
</evidence>
<gene>
    <name evidence="14" type="ORF">NIES2119_11605</name>
</gene>
<protein>
    <submittedName>
        <fullName evidence="14">Cytochrome B</fullName>
    </submittedName>
</protein>
<dbReference type="InterPro" id="IPR016174">
    <property type="entry name" value="Di-haem_cyt_TM"/>
</dbReference>
<dbReference type="AlphaFoldDB" id="A0A1U7IKU4"/>
<feature type="transmembrane region" description="Helical" evidence="12">
    <location>
        <begin position="64"/>
        <end position="82"/>
    </location>
</feature>
<dbReference type="RefSeq" id="WP_073593642.1">
    <property type="nucleotide sequence ID" value="NZ_MRCE01000010.1"/>
</dbReference>
<dbReference type="InterPro" id="IPR011577">
    <property type="entry name" value="Cyt_b561_bac/Ni-Hgenase"/>
</dbReference>
<dbReference type="GO" id="GO:0005886">
    <property type="term" value="C:plasma membrane"/>
    <property type="evidence" value="ECO:0007669"/>
    <property type="project" value="UniProtKB-SubCell"/>
</dbReference>
<dbReference type="GO" id="GO:0022904">
    <property type="term" value="P:respiratory electron transport chain"/>
    <property type="evidence" value="ECO:0007669"/>
    <property type="project" value="InterPro"/>
</dbReference>
<comment type="similarity">
    <text evidence="11">Belongs to the cytochrome b561 family.</text>
</comment>
<dbReference type="EMBL" id="MRCE01000010">
    <property type="protein sequence ID" value="OKH37802.1"/>
    <property type="molecule type" value="Genomic_DNA"/>
</dbReference>